<dbReference type="PANTHER" id="PTHR33324:SF2">
    <property type="entry name" value="MYB_SANT-LIKE DNA-BINDING DOMAIN-CONTAINING PROTEIN"/>
    <property type="match status" value="1"/>
</dbReference>
<reference evidence="4" key="1">
    <citation type="submission" date="2014-03" db="EMBL/GenBank/DDBJ databases">
        <title>The Genome Sequence of Puccinia striiformis f. sp. tritici PST-78.</title>
        <authorList>
            <consortium name="The Broad Institute Genome Sequencing Platform"/>
            <person name="Cuomo C."/>
            <person name="Hulbert S."/>
            <person name="Chen X."/>
            <person name="Walker B."/>
            <person name="Young S.K."/>
            <person name="Zeng Q."/>
            <person name="Gargeya S."/>
            <person name="Fitzgerald M."/>
            <person name="Haas B."/>
            <person name="Abouelleil A."/>
            <person name="Alvarado L."/>
            <person name="Arachchi H.M."/>
            <person name="Berlin A.M."/>
            <person name="Chapman S.B."/>
            <person name="Goldberg J."/>
            <person name="Griggs A."/>
            <person name="Gujja S."/>
            <person name="Hansen M."/>
            <person name="Howarth C."/>
            <person name="Imamovic A."/>
            <person name="Larimer J."/>
            <person name="McCowan C."/>
            <person name="Montmayeur A."/>
            <person name="Murphy C."/>
            <person name="Neiman D."/>
            <person name="Pearson M."/>
            <person name="Priest M."/>
            <person name="Roberts A."/>
            <person name="Saif S."/>
            <person name="Shea T."/>
            <person name="Sisk P."/>
            <person name="Sykes S."/>
            <person name="Wortman J."/>
            <person name="Nusbaum C."/>
            <person name="Birren B."/>
        </authorList>
    </citation>
    <scope>NUCLEOTIDE SEQUENCE [LARGE SCALE GENOMIC DNA]</scope>
    <source>
        <strain evidence="4">race PST-78</strain>
    </source>
</reference>
<dbReference type="STRING" id="1165861.A0A0L0VNN4"/>
<name>A0A0L0VNN4_9BASI</name>
<dbReference type="PANTHER" id="PTHR33324">
    <property type="entry name" value="EXPRESSED PROTEIN"/>
    <property type="match status" value="1"/>
</dbReference>
<feature type="compositionally biased region" description="Basic and acidic residues" evidence="2">
    <location>
        <begin position="353"/>
        <end position="362"/>
    </location>
</feature>
<gene>
    <name evidence="3" type="ORF">PSTG_05785</name>
</gene>
<feature type="region of interest" description="Disordered" evidence="2">
    <location>
        <begin position="264"/>
        <end position="283"/>
    </location>
</feature>
<organism evidence="3 4">
    <name type="scientific">Puccinia striiformis f. sp. tritici PST-78</name>
    <dbReference type="NCBI Taxonomy" id="1165861"/>
    <lineage>
        <taxon>Eukaryota</taxon>
        <taxon>Fungi</taxon>
        <taxon>Dikarya</taxon>
        <taxon>Basidiomycota</taxon>
        <taxon>Pucciniomycotina</taxon>
        <taxon>Pucciniomycetes</taxon>
        <taxon>Pucciniales</taxon>
        <taxon>Pucciniaceae</taxon>
        <taxon>Puccinia</taxon>
    </lineage>
</organism>
<feature type="compositionally biased region" description="Low complexity" evidence="2">
    <location>
        <begin position="227"/>
        <end position="244"/>
    </location>
</feature>
<comment type="caution">
    <text evidence="3">The sequence shown here is derived from an EMBL/GenBank/DDBJ whole genome shotgun (WGS) entry which is preliminary data.</text>
</comment>
<proteinExistence type="predicted"/>
<dbReference type="EMBL" id="AJIL01000033">
    <property type="protein sequence ID" value="KNF00893.1"/>
    <property type="molecule type" value="Genomic_DNA"/>
</dbReference>
<feature type="region of interest" description="Disordered" evidence="2">
    <location>
        <begin position="1"/>
        <end position="36"/>
    </location>
</feature>
<sequence>MAPRKKKNTTASLRTLKTQTTTPTSTPASTKKKSVPWEKDAVNPGFSSMRILLDWITAPGNFKKWRGKKGSGVSKEFLANEILQKMAAQGINHRIARDIRTKIQEIQTSFTIACNFLRNTGQGLLAKDIANGTNDIRAAVLKKCKYYYDLEDVMGERENANPRDTVDSTSELVPNLNAEDEPEPNPEDRPDPLLLRLDENNMEESDTEHQPEPTAGVDNTSSPAPDSAVAKAGSKSKAISKKASLPQGLEKAINDTYEYRYKNLKSKEQRDKDRLQSEDKRDRKRLKLEKHRVCIEELDGEARRATAEAEQTRQQVAIMKDLKDTGFSDEHIKSFLDQQFGKQATCEAEGEDSDSHSDSDSD</sequence>
<dbReference type="Proteomes" id="UP000054564">
    <property type="component" value="Unassembled WGS sequence"/>
</dbReference>
<evidence type="ECO:0000313" key="3">
    <source>
        <dbReference type="EMBL" id="KNF00893.1"/>
    </source>
</evidence>
<dbReference type="OrthoDB" id="2499151at2759"/>
<dbReference type="AlphaFoldDB" id="A0A0L0VNN4"/>
<evidence type="ECO:0000256" key="2">
    <source>
        <dbReference type="SAM" id="MobiDB-lite"/>
    </source>
</evidence>
<feature type="compositionally biased region" description="Basic and acidic residues" evidence="2">
    <location>
        <begin position="264"/>
        <end position="281"/>
    </location>
</feature>
<evidence type="ECO:0000256" key="1">
    <source>
        <dbReference type="SAM" id="Coils"/>
    </source>
</evidence>
<evidence type="ECO:0000313" key="4">
    <source>
        <dbReference type="Proteomes" id="UP000054564"/>
    </source>
</evidence>
<feature type="region of interest" description="Disordered" evidence="2">
    <location>
        <begin position="202"/>
        <end position="244"/>
    </location>
</feature>
<keyword evidence="1" id="KW-0175">Coiled coil</keyword>
<accession>A0A0L0VNN4</accession>
<feature type="coiled-coil region" evidence="1">
    <location>
        <begin position="295"/>
        <end position="322"/>
    </location>
</feature>
<protein>
    <submittedName>
        <fullName evidence="3">Uncharacterized protein</fullName>
    </submittedName>
</protein>
<feature type="region of interest" description="Disordered" evidence="2">
    <location>
        <begin position="340"/>
        <end position="362"/>
    </location>
</feature>
<keyword evidence="4" id="KW-1185">Reference proteome</keyword>
<feature type="compositionally biased region" description="Low complexity" evidence="2">
    <location>
        <begin position="9"/>
        <end position="29"/>
    </location>
</feature>